<evidence type="ECO:0000256" key="1">
    <source>
        <dbReference type="ARBA" id="ARBA00001478"/>
    </source>
</evidence>
<reference evidence="7" key="1">
    <citation type="submission" date="2023-07" db="EMBL/GenBank/DDBJ databases">
        <title>Genome content predicts the carbon catabolic preferences of heterotrophic bacteria.</title>
        <authorList>
            <person name="Gralka M."/>
        </authorList>
    </citation>
    <scope>NUCLEOTIDE SEQUENCE</scope>
    <source>
        <strain evidence="7">I3M17_2</strain>
    </source>
</reference>
<evidence type="ECO:0000313" key="8">
    <source>
        <dbReference type="Proteomes" id="UP001169760"/>
    </source>
</evidence>
<dbReference type="EMBL" id="JAUOPB010000012">
    <property type="protein sequence ID" value="MDO6424047.1"/>
    <property type="molecule type" value="Genomic_DNA"/>
</dbReference>
<dbReference type="GO" id="GO:0005978">
    <property type="term" value="P:glycogen biosynthetic process"/>
    <property type="evidence" value="ECO:0007669"/>
    <property type="project" value="TreeGrafter"/>
</dbReference>
<keyword evidence="4 7" id="KW-0808">Transferase</keyword>
<evidence type="ECO:0000259" key="6">
    <source>
        <dbReference type="Pfam" id="PF08323"/>
    </source>
</evidence>
<evidence type="ECO:0000256" key="3">
    <source>
        <dbReference type="ARBA" id="ARBA00022676"/>
    </source>
</evidence>
<comment type="caution">
    <text evidence="7">The sequence shown here is derived from an EMBL/GenBank/DDBJ whole genome shotgun (WGS) entry which is preliminary data.</text>
</comment>
<organism evidence="7 8">
    <name type="scientific">Saccharophagus degradans</name>
    <dbReference type="NCBI Taxonomy" id="86304"/>
    <lineage>
        <taxon>Bacteria</taxon>
        <taxon>Pseudomonadati</taxon>
        <taxon>Pseudomonadota</taxon>
        <taxon>Gammaproteobacteria</taxon>
        <taxon>Cellvibrionales</taxon>
        <taxon>Cellvibrionaceae</taxon>
        <taxon>Saccharophagus</taxon>
    </lineage>
</organism>
<feature type="domain" description="Glycosyl transferase family 1" evidence="5">
    <location>
        <begin position="327"/>
        <end position="469"/>
    </location>
</feature>
<dbReference type="GO" id="GO:0009011">
    <property type="term" value="F:alpha-1,4-glucan glucosyltransferase (ADP-glucose donor) activity"/>
    <property type="evidence" value="ECO:0007669"/>
    <property type="project" value="UniProtKB-EC"/>
</dbReference>
<accession>A0AAW7XCA4</accession>
<dbReference type="PANTHER" id="PTHR45825">
    <property type="entry name" value="GRANULE-BOUND STARCH SYNTHASE 1, CHLOROPLASTIC/AMYLOPLASTIC"/>
    <property type="match status" value="1"/>
</dbReference>
<protein>
    <recommendedName>
        <fullName evidence="2">starch synthase</fullName>
        <ecNumber evidence="2">2.4.1.21</ecNumber>
    </recommendedName>
</protein>
<proteinExistence type="predicted"/>
<name>A0AAW7XCA4_9GAMM</name>
<evidence type="ECO:0000256" key="2">
    <source>
        <dbReference type="ARBA" id="ARBA00012588"/>
    </source>
</evidence>
<sequence length="516" mass="56428">MVRHKVLMLAAENGRFAGAKVGGVGDVIRDLPPVLSEAGCDVMVAMPSYGFLARLPQLEAVATLKVMFGGIVKSVELLRLVDSAHPEQVYIFHHPDFSPQGERVYCDDSNDRPFATDANKFALFCASVATALLTDVLAMPSVIHCHDWHTGFLPMLTRRCADYARLAPIKIVYTIHNLAMQGVRPLTSDPSSLHAWFPNLSGELSDIYDPDYRNCVNPMRAAIRLADVVHTVSPTYASEILQPSDTEQGVFGGERLQADLQEKADSNALFGILNGCNYPAKSPRKPAKKTVVATALAAVEKWMGASVQLSSTHYLADRRLLTWAKKTKGITVTSVGRITEQKVRLLFSPAPNGKIALANMLDSLGEDGVFIMLGSGAAHYEAALTKLAGQYANFIFLNGYEETLSELLYHYGDLFLMPSSFEPCGISQLLAMRAGQPCLVSSVGGLKDTVTHHANGFVFDGANDAERVVNMQRCFDDALALYHKQPEAYKKISVQAKSTRFTWAESAKEYIAKLYG</sequence>
<dbReference type="SUPFAM" id="SSF53756">
    <property type="entry name" value="UDP-Glycosyltransferase/glycogen phosphorylase"/>
    <property type="match status" value="1"/>
</dbReference>
<evidence type="ECO:0000259" key="5">
    <source>
        <dbReference type="Pfam" id="PF00534"/>
    </source>
</evidence>
<dbReference type="RefSeq" id="WP_303493532.1">
    <property type="nucleotide sequence ID" value="NZ_JAUOPB010000012.1"/>
</dbReference>
<dbReference type="AlphaFoldDB" id="A0AAW7XCA4"/>
<dbReference type="EC" id="2.4.1.21" evidence="2"/>
<dbReference type="InterPro" id="IPR013534">
    <property type="entry name" value="Starch_synth_cat_dom"/>
</dbReference>
<dbReference type="CDD" id="cd03791">
    <property type="entry name" value="GT5_Glycogen_synthase_DULL1-like"/>
    <property type="match status" value="1"/>
</dbReference>
<dbReference type="Pfam" id="PF00534">
    <property type="entry name" value="Glycos_transf_1"/>
    <property type="match status" value="1"/>
</dbReference>
<gene>
    <name evidence="7" type="ORF">Q4521_16300</name>
</gene>
<evidence type="ECO:0000256" key="4">
    <source>
        <dbReference type="ARBA" id="ARBA00022679"/>
    </source>
</evidence>
<dbReference type="PANTHER" id="PTHR45825:SF11">
    <property type="entry name" value="ALPHA AMYLASE DOMAIN-CONTAINING PROTEIN"/>
    <property type="match status" value="1"/>
</dbReference>
<keyword evidence="3 7" id="KW-0328">Glycosyltransferase</keyword>
<evidence type="ECO:0000313" key="7">
    <source>
        <dbReference type="EMBL" id="MDO6424047.1"/>
    </source>
</evidence>
<dbReference type="Gene3D" id="3.40.50.2000">
    <property type="entry name" value="Glycogen Phosphorylase B"/>
    <property type="match status" value="2"/>
</dbReference>
<dbReference type="Pfam" id="PF08323">
    <property type="entry name" value="Glyco_transf_5"/>
    <property type="match status" value="1"/>
</dbReference>
<comment type="catalytic activity">
    <reaction evidence="1">
        <text>[(1-&gt;4)-alpha-D-glucosyl](n) + ADP-alpha-D-glucose = [(1-&gt;4)-alpha-D-glucosyl](n+1) + ADP + H(+)</text>
        <dbReference type="Rhea" id="RHEA:18189"/>
        <dbReference type="Rhea" id="RHEA-COMP:9584"/>
        <dbReference type="Rhea" id="RHEA-COMP:9587"/>
        <dbReference type="ChEBI" id="CHEBI:15378"/>
        <dbReference type="ChEBI" id="CHEBI:15444"/>
        <dbReference type="ChEBI" id="CHEBI:57498"/>
        <dbReference type="ChEBI" id="CHEBI:456216"/>
        <dbReference type="EC" id="2.4.1.21"/>
    </reaction>
</comment>
<dbReference type="InterPro" id="IPR001296">
    <property type="entry name" value="Glyco_trans_1"/>
</dbReference>
<dbReference type="Proteomes" id="UP001169760">
    <property type="component" value="Unassembled WGS sequence"/>
</dbReference>
<feature type="domain" description="Starch synthase catalytic" evidence="6">
    <location>
        <begin position="5"/>
        <end position="261"/>
    </location>
</feature>
<dbReference type="GO" id="GO:0005829">
    <property type="term" value="C:cytosol"/>
    <property type="evidence" value="ECO:0007669"/>
    <property type="project" value="TreeGrafter"/>
</dbReference>